<gene>
    <name evidence="2" type="primary">Cnig_chr_IV.g12767</name>
    <name evidence="2" type="ORF">B9Z55_012767</name>
</gene>
<feature type="domain" description="F-box" evidence="1">
    <location>
        <begin position="18"/>
        <end position="59"/>
    </location>
</feature>
<sequence>MSSNTGKSSKEPIFKTNWCDIPAEIKLKCIRKLEFKERWSLRDTAKAERSLVDSQKIKFSSGYLMSNNYSCLSVTLVSENGNIAFSEYLKNEKNVFKLLKFIWKVGIFENLKISRGYIIFDDVHDSDDLFTENAELLSYTEKSTAKNIDLEALNKENVIFILQKLENGVETIKLGRKLNGPLDDIISNSHIQNARYWHIQKLRDRTDLIFKIAQMWIDKNAEIGSTFQVCFDYYKTRSEFAKHFSDRIVSVTHERVRIRTNSPDRHILLEHGIIDHCHISQNFRLMVISAEMKESEYEKNCEKWIYYLNSVPYKEGDSDAESDYYYDDY</sequence>
<dbReference type="OrthoDB" id="5784581at2759"/>
<evidence type="ECO:0000259" key="1">
    <source>
        <dbReference type="Pfam" id="PF00646"/>
    </source>
</evidence>
<dbReference type="InterPro" id="IPR001810">
    <property type="entry name" value="F-box_dom"/>
</dbReference>
<dbReference type="Proteomes" id="UP000230233">
    <property type="component" value="Chromosome IV"/>
</dbReference>
<reference evidence="3" key="1">
    <citation type="submission" date="2017-10" db="EMBL/GenBank/DDBJ databases">
        <title>Rapid genome shrinkage in a self-fertile nematode reveals novel sperm competition proteins.</title>
        <authorList>
            <person name="Yin D."/>
            <person name="Schwarz E.M."/>
            <person name="Thomas C.G."/>
            <person name="Felde R.L."/>
            <person name="Korf I.F."/>
            <person name="Cutter A.D."/>
            <person name="Schartner C.M."/>
            <person name="Ralston E.J."/>
            <person name="Meyer B.J."/>
            <person name="Haag E.S."/>
        </authorList>
    </citation>
    <scope>NUCLEOTIDE SEQUENCE [LARGE SCALE GENOMIC DNA]</scope>
    <source>
        <strain evidence="3">JU1422</strain>
    </source>
</reference>
<dbReference type="Pfam" id="PF00646">
    <property type="entry name" value="F-box"/>
    <property type="match status" value="1"/>
</dbReference>
<comment type="caution">
    <text evidence="2">The sequence shown here is derived from an EMBL/GenBank/DDBJ whole genome shotgun (WGS) entry which is preliminary data.</text>
</comment>
<dbReference type="PANTHER" id="PTHR31006:SF3">
    <property type="entry name" value="F-BOX DOMAIN-CONTAINING PROTEIN-RELATED"/>
    <property type="match status" value="1"/>
</dbReference>
<proteinExistence type="predicted"/>
<name>A0A2G5TYP4_9PELO</name>
<dbReference type="EMBL" id="PDUG01000004">
    <property type="protein sequence ID" value="PIC32440.1"/>
    <property type="molecule type" value="Genomic_DNA"/>
</dbReference>
<evidence type="ECO:0000313" key="2">
    <source>
        <dbReference type="EMBL" id="PIC32440.1"/>
    </source>
</evidence>
<dbReference type="AlphaFoldDB" id="A0A2G5TYP4"/>
<organism evidence="2 3">
    <name type="scientific">Caenorhabditis nigoni</name>
    <dbReference type="NCBI Taxonomy" id="1611254"/>
    <lineage>
        <taxon>Eukaryota</taxon>
        <taxon>Metazoa</taxon>
        <taxon>Ecdysozoa</taxon>
        <taxon>Nematoda</taxon>
        <taxon>Chromadorea</taxon>
        <taxon>Rhabditida</taxon>
        <taxon>Rhabditina</taxon>
        <taxon>Rhabditomorpha</taxon>
        <taxon>Rhabditoidea</taxon>
        <taxon>Rhabditidae</taxon>
        <taxon>Peloderinae</taxon>
        <taxon>Caenorhabditis</taxon>
    </lineage>
</organism>
<accession>A0A2G5TYP4</accession>
<evidence type="ECO:0000313" key="3">
    <source>
        <dbReference type="Proteomes" id="UP000230233"/>
    </source>
</evidence>
<protein>
    <recommendedName>
        <fullName evidence="1">F-box domain-containing protein</fullName>
    </recommendedName>
</protein>
<dbReference type="InterPro" id="IPR042317">
    <property type="entry name" value="She-1-like"/>
</dbReference>
<dbReference type="PANTHER" id="PTHR31006">
    <property type="entry name" value="F-BOX DOMAIN-CONTAINING PROTEIN-RELATED-RELATED"/>
    <property type="match status" value="1"/>
</dbReference>
<keyword evidence="3" id="KW-1185">Reference proteome</keyword>